<reference evidence="12" key="1">
    <citation type="submission" date="2020-10" db="EMBL/GenBank/DDBJ databases">
        <authorList>
            <person name="Gilroy R."/>
        </authorList>
    </citation>
    <scope>NUCLEOTIDE SEQUENCE</scope>
    <source>
        <strain evidence="12">14508</strain>
    </source>
</reference>
<keyword evidence="9" id="KW-0376">Hydrogen peroxide</keyword>
<evidence type="ECO:0000256" key="7">
    <source>
        <dbReference type="ARBA" id="ARBA00023002"/>
    </source>
</evidence>
<keyword evidence="7 12" id="KW-0560">Oxidoreductase</keyword>
<dbReference type="GO" id="GO:0005737">
    <property type="term" value="C:cytoplasm"/>
    <property type="evidence" value="ECO:0007669"/>
    <property type="project" value="TreeGrafter"/>
</dbReference>
<evidence type="ECO:0000259" key="11">
    <source>
        <dbReference type="SMART" id="SM01060"/>
    </source>
</evidence>
<sequence length="493" mass="56913">MDNKQDLTNNYGRPVENDTSSLTIGEFGPTLIIDTQLTQKLAHLDHERIPERVAFARGAGAYGVFETTKSMKNYTKADFLQKESAQTKVFVRFSTFVLSKGSSEVVRDIRGFHIKFYTNSGNYDLVNIHLPVFYVRDAMKVPDLLHALKPSPVTNLILPERTWQYFSKLPETLNAITYLYGKYGIPANYIQMEGHSVCVYKWLNEDGDVFYVKYHFLPQKGAAYLTKQQAQEIQKNTSASATNNLYSNLSNKNYPKWDVYVQILEEKNLDTFPFHPLDTTKIWDEKVLPLQKIGTLTLNEIPDNFFEYSEQVAFDPGSFVAGIEASESKLLQGLMFAYPDANRYRLCINYPFLKVNRPLDGIHNYQQDGQMDIRNQKGEINFFPNQESNSLKENTSNQYSEGKYFIKGVVISRFKNEYNDNFEQAGDLYRSYSEQEKTTLIDNLVNALQGVSRPVLEQEIYYFYKADPDYGKRVADRFNLNLKNIVLKYDQSL</sequence>
<evidence type="ECO:0000256" key="3">
    <source>
        <dbReference type="ARBA" id="ARBA00012314"/>
    </source>
</evidence>
<evidence type="ECO:0000256" key="6">
    <source>
        <dbReference type="ARBA" id="ARBA00022723"/>
    </source>
</evidence>
<keyword evidence="8 10" id="KW-0408">Iron</keyword>
<keyword evidence="6 10" id="KW-0479">Metal-binding</keyword>
<dbReference type="GO" id="GO:0046872">
    <property type="term" value="F:metal ion binding"/>
    <property type="evidence" value="ECO:0007669"/>
    <property type="project" value="UniProtKB-KW"/>
</dbReference>
<dbReference type="SMART" id="SM01060">
    <property type="entry name" value="Catalase"/>
    <property type="match status" value="1"/>
</dbReference>
<dbReference type="Gene3D" id="2.40.180.10">
    <property type="entry name" value="Catalase core domain"/>
    <property type="match status" value="1"/>
</dbReference>
<dbReference type="GO" id="GO:0042542">
    <property type="term" value="P:response to hydrogen peroxide"/>
    <property type="evidence" value="ECO:0007669"/>
    <property type="project" value="TreeGrafter"/>
</dbReference>
<dbReference type="InterPro" id="IPR018028">
    <property type="entry name" value="Catalase"/>
</dbReference>
<feature type="binding site" description="axial binding residue" evidence="10">
    <location>
        <position position="338"/>
    </location>
    <ligand>
        <name>heme</name>
        <dbReference type="ChEBI" id="CHEBI:30413"/>
    </ligand>
    <ligandPart>
        <name>Fe</name>
        <dbReference type="ChEBI" id="CHEBI:18248"/>
    </ligandPart>
</feature>
<dbReference type="InterPro" id="IPR024711">
    <property type="entry name" value="Catalase_clade1/3"/>
</dbReference>
<accession>A0A9D1G942</accession>
<dbReference type="PRINTS" id="PR00067">
    <property type="entry name" value="CATALASE"/>
</dbReference>
<evidence type="ECO:0000256" key="10">
    <source>
        <dbReference type="PIRSR" id="PIRSR038928-2"/>
    </source>
</evidence>
<dbReference type="Pfam" id="PF00199">
    <property type="entry name" value="Catalase"/>
    <property type="match status" value="1"/>
</dbReference>
<evidence type="ECO:0000256" key="1">
    <source>
        <dbReference type="ARBA" id="ARBA00001971"/>
    </source>
</evidence>
<dbReference type="PROSITE" id="PS51402">
    <property type="entry name" value="CATALASE_3"/>
    <property type="match status" value="1"/>
</dbReference>
<dbReference type="PANTHER" id="PTHR11465:SF23">
    <property type="entry name" value="CATALASE-2"/>
    <property type="match status" value="1"/>
</dbReference>
<gene>
    <name evidence="12" type="ORF">IAD04_01360</name>
</gene>
<comment type="cofactor">
    <cofactor evidence="1 10">
        <name>heme</name>
        <dbReference type="ChEBI" id="CHEBI:30413"/>
    </cofactor>
</comment>
<dbReference type="PANTHER" id="PTHR11465">
    <property type="entry name" value="CATALASE"/>
    <property type="match status" value="1"/>
</dbReference>
<evidence type="ECO:0000313" key="12">
    <source>
        <dbReference type="EMBL" id="HIT17013.1"/>
    </source>
</evidence>
<dbReference type="EMBL" id="DVKI01000042">
    <property type="protein sequence ID" value="HIT17013.1"/>
    <property type="molecule type" value="Genomic_DNA"/>
</dbReference>
<feature type="domain" description="Catalase core" evidence="11">
    <location>
        <begin position="8"/>
        <end position="391"/>
    </location>
</feature>
<evidence type="ECO:0000256" key="5">
    <source>
        <dbReference type="ARBA" id="ARBA00022617"/>
    </source>
</evidence>
<comment type="caution">
    <text evidence="12">The sequence shown here is derived from an EMBL/GenBank/DDBJ whole genome shotgun (WGS) entry which is preliminary data.</text>
</comment>
<name>A0A9D1G942_9FIRM</name>
<keyword evidence="5 10" id="KW-0349">Heme</keyword>
<dbReference type="Proteomes" id="UP000886893">
    <property type="component" value="Unassembled WGS sequence"/>
</dbReference>
<evidence type="ECO:0000256" key="9">
    <source>
        <dbReference type="ARBA" id="ARBA00023324"/>
    </source>
</evidence>
<evidence type="ECO:0000313" key="13">
    <source>
        <dbReference type="Proteomes" id="UP000886893"/>
    </source>
</evidence>
<keyword evidence="4 12" id="KW-0575">Peroxidase</keyword>
<protein>
    <recommendedName>
        <fullName evidence="3">catalase</fullName>
        <ecNumber evidence="3">1.11.1.6</ecNumber>
    </recommendedName>
</protein>
<dbReference type="EC" id="1.11.1.6" evidence="3"/>
<dbReference type="PIRSF" id="PIRSF038928">
    <property type="entry name" value="Catalase_clade1-3"/>
    <property type="match status" value="1"/>
</dbReference>
<dbReference type="InterPro" id="IPR011614">
    <property type="entry name" value="Catalase_core"/>
</dbReference>
<comment type="similarity">
    <text evidence="2">Belongs to the catalase family.</text>
</comment>
<dbReference type="GO" id="GO:0020037">
    <property type="term" value="F:heme binding"/>
    <property type="evidence" value="ECO:0007669"/>
    <property type="project" value="InterPro"/>
</dbReference>
<dbReference type="AlphaFoldDB" id="A0A9D1G942"/>
<dbReference type="SUPFAM" id="SSF56634">
    <property type="entry name" value="Heme-dependent catalase-like"/>
    <property type="match status" value="1"/>
</dbReference>
<evidence type="ECO:0000256" key="4">
    <source>
        <dbReference type="ARBA" id="ARBA00022559"/>
    </source>
</evidence>
<dbReference type="InterPro" id="IPR010582">
    <property type="entry name" value="Catalase_immune_responsive"/>
</dbReference>
<reference evidence="12" key="2">
    <citation type="journal article" date="2021" name="PeerJ">
        <title>Extensive microbial diversity within the chicken gut microbiome revealed by metagenomics and culture.</title>
        <authorList>
            <person name="Gilroy R."/>
            <person name="Ravi A."/>
            <person name="Getino M."/>
            <person name="Pursley I."/>
            <person name="Horton D.L."/>
            <person name="Alikhan N.F."/>
            <person name="Baker D."/>
            <person name="Gharbi K."/>
            <person name="Hall N."/>
            <person name="Watson M."/>
            <person name="Adriaenssens E.M."/>
            <person name="Foster-Nyarko E."/>
            <person name="Jarju S."/>
            <person name="Secka A."/>
            <person name="Antonio M."/>
            <person name="Oren A."/>
            <person name="Chaudhuri R.R."/>
            <person name="La Ragione R."/>
            <person name="Hildebrand F."/>
            <person name="Pallen M.J."/>
        </authorList>
    </citation>
    <scope>NUCLEOTIDE SEQUENCE</scope>
    <source>
        <strain evidence="12">14508</strain>
    </source>
</reference>
<dbReference type="InterPro" id="IPR020835">
    <property type="entry name" value="Catalase_sf"/>
</dbReference>
<dbReference type="Pfam" id="PF06628">
    <property type="entry name" value="Catalase-rel"/>
    <property type="match status" value="1"/>
</dbReference>
<organism evidence="12 13">
    <name type="scientific">Candidatus Caccosoma faecigallinarum</name>
    <dbReference type="NCBI Taxonomy" id="2840720"/>
    <lineage>
        <taxon>Bacteria</taxon>
        <taxon>Bacillati</taxon>
        <taxon>Bacillota</taxon>
        <taxon>Bacillota incertae sedis</taxon>
        <taxon>Candidatus Caccosoma</taxon>
    </lineage>
</organism>
<dbReference type="GO" id="GO:0004096">
    <property type="term" value="F:catalase activity"/>
    <property type="evidence" value="ECO:0007669"/>
    <property type="project" value="UniProtKB-EC"/>
</dbReference>
<evidence type="ECO:0000256" key="8">
    <source>
        <dbReference type="ARBA" id="ARBA00023004"/>
    </source>
</evidence>
<dbReference type="GO" id="GO:0042744">
    <property type="term" value="P:hydrogen peroxide catabolic process"/>
    <property type="evidence" value="ECO:0007669"/>
    <property type="project" value="UniProtKB-KW"/>
</dbReference>
<proteinExistence type="inferred from homology"/>
<evidence type="ECO:0000256" key="2">
    <source>
        <dbReference type="ARBA" id="ARBA00005329"/>
    </source>
</evidence>